<protein>
    <recommendedName>
        <fullName evidence="9">AEC family transporter</fullName>
    </recommendedName>
</protein>
<reference evidence="8" key="1">
    <citation type="journal article" date="2020" name="mSystems">
        <title>Genome- and Community-Level Interaction Insights into Carbon Utilization and Element Cycling Functions of Hydrothermarchaeota in Hydrothermal Sediment.</title>
        <authorList>
            <person name="Zhou Z."/>
            <person name="Liu Y."/>
            <person name="Xu W."/>
            <person name="Pan J."/>
            <person name="Luo Z.H."/>
            <person name="Li M."/>
        </authorList>
    </citation>
    <scope>NUCLEOTIDE SEQUENCE [LARGE SCALE GENOMIC DNA]</scope>
    <source>
        <strain evidence="8">HyVt-185</strain>
    </source>
</reference>
<dbReference type="PANTHER" id="PTHR36838:SF3">
    <property type="entry name" value="TRANSPORTER AUXIN EFFLUX CARRIER EC FAMILY"/>
    <property type="match status" value="1"/>
</dbReference>
<dbReference type="Proteomes" id="UP000885863">
    <property type="component" value="Unassembled WGS sequence"/>
</dbReference>
<feature type="transmembrane region" description="Helical" evidence="7">
    <location>
        <begin position="60"/>
        <end position="81"/>
    </location>
</feature>
<feature type="transmembrane region" description="Helical" evidence="7">
    <location>
        <begin position="273"/>
        <end position="295"/>
    </location>
</feature>
<evidence type="ECO:0000256" key="4">
    <source>
        <dbReference type="ARBA" id="ARBA00022692"/>
    </source>
</evidence>
<proteinExistence type="predicted"/>
<dbReference type="PANTHER" id="PTHR36838">
    <property type="entry name" value="AUXIN EFFLUX CARRIER FAMILY PROTEIN"/>
    <property type="match status" value="1"/>
</dbReference>
<organism evidence="8">
    <name type="scientific">Candidatus Syntropharchaeum butanivorans</name>
    <dbReference type="NCBI Taxonomy" id="1839936"/>
    <lineage>
        <taxon>Archaea</taxon>
        <taxon>Methanobacteriati</taxon>
        <taxon>Methanobacteriota</taxon>
        <taxon>Stenosarchaea group</taxon>
        <taxon>Methanomicrobia</taxon>
        <taxon>Methanosarcinales</taxon>
        <taxon>ANME-2 cluster</taxon>
        <taxon>Candidatus Syntropharchaeum</taxon>
    </lineage>
</organism>
<dbReference type="GO" id="GO:0016020">
    <property type="term" value="C:membrane"/>
    <property type="evidence" value="ECO:0007669"/>
    <property type="project" value="UniProtKB-SubCell"/>
</dbReference>
<feature type="transmembrane region" description="Helical" evidence="7">
    <location>
        <begin position="218"/>
        <end position="242"/>
    </location>
</feature>
<keyword evidence="5 7" id="KW-1133">Transmembrane helix</keyword>
<sequence>MLGEVELFFLLFMAGLLVKVASGEYLIWLHKSLKNFLVYIGIPALLISTLLSSRRMGTEFVSAAAVTVISILAILGISILYHRLSMRKNGDVLLLLNTFPNAGFLGLPVCYILFKEPGMYYASIYVLFGTLIHYSIGVFVSTYLKNRSMNEGLDGIRRFPGFYTMVLVFLIAQLNPPVPQVFISALNLLGGVTITLAIFFIGLSITFESDVRVFFRDLIHVTTFRFVISPLIVLILCLYFRIDPDVLIVQSMMPPAIGNTIIAAYYGMNHGLAANITSALTIGFMLGFFILVYLIPGLS</sequence>
<feature type="transmembrane region" description="Helical" evidence="7">
    <location>
        <begin position="93"/>
        <end position="114"/>
    </location>
</feature>
<evidence type="ECO:0000313" key="8">
    <source>
        <dbReference type="EMBL" id="HDM36252.1"/>
    </source>
</evidence>
<keyword evidence="2" id="KW-0813">Transport</keyword>
<dbReference type="EMBL" id="DQZR01000133">
    <property type="protein sequence ID" value="HDM36252.1"/>
    <property type="molecule type" value="Genomic_DNA"/>
</dbReference>
<feature type="transmembrane region" description="Helical" evidence="7">
    <location>
        <begin position="120"/>
        <end position="144"/>
    </location>
</feature>
<evidence type="ECO:0008006" key="9">
    <source>
        <dbReference type="Google" id="ProtNLM"/>
    </source>
</evidence>
<evidence type="ECO:0000256" key="2">
    <source>
        <dbReference type="ARBA" id="ARBA00022448"/>
    </source>
</evidence>
<comment type="caution">
    <text evidence="8">The sequence shown here is derived from an EMBL/GenBank/DDBJ whole genome shotgun (WGS) entry which is preliminary data.</text>
</comment>
<evidence type="ECO:0000256" key="6">
    <source>
        <dbReference type="ARBA" id="ARBA00023136"/>
    </source>
</evidence>
<keyword evidence="4 7" id="KW-0812">Transmembrane</keyword>
<evidence type="ECO:0000256" key="1">
    <source>
        <dbReference type="ARBA" id="ARBA00004141"/>
    </source>
</evidence>
<evidence type="ECO:0000256" key="3">
    <source>
        <dbReference type="ARBA" id="ARBA00022475"/>
    </source>
</evidence>
<feature type="transmembrane region" description="Helical" evidence="7">
    <location>
        <begin position="36"/>
        <end position="54"/>
    </location>
</feature>
<accession>A0A7C1B5P5</accession>
<name>A0A7C1B5P5_9EURY</name>
<feature type="transmembrane region" description="Helical" evidence="7">
    <location>
        <begin position="6"/>
        <end position="29"/>
    </location>
</feature>
<dbReference type="Pfam" id="PF03547">
    <property type="entry name" value="Mem_trans"/>
    <property type="match status" value="2"/>
</dbReference>
<feature type="transmembrane region" description="Helical" evidence="7">
    <location>
        <begin position="156"/>
        <end position="175"/>
    </location>
</feature>
<feature type="transmembrane region" description="Helical" evidence="7">
    <location>
        <begin position="181"/>
        <end position="206"/>
    </location>
</feature>
<feature type="transmembrane region" description="Helical" evidence="7">
    <location>
        <begin position="248"/>
        <end position="266"/>
    </location>
</feature>
<gene>
    <name evidence="8" type="ORF">ENG09_03225</name>
</gene>
<keyword evidence="3" id="KW-1003">Cell membrane</keyword>
<dbReference type="AlphaFoldDB" id="A0A7C1B5P5"/>
<comment type="subcellular location">
    <subcellularLocation>
        <location evidence="1">Membrane</location>
        <topology evidence="1">Multi-pass membrane protein</topology>
    </subcellularLocation>
</comment>
<dbReference type="GO" id="GO:0055085">
    <property type="term" value="P:transmembrane transport"/>
    <property type="evidence" value="ECO:0007669"/>
    <property type="project" value="InterPro"/>
</dbReference>
<evidence type="ECO:0000256" key="5">
    <source>
        <dbReference type="ARBA" id="ARBA00022989"/>
    </source>
</evidence>
<dbReference type="InterPro" id="IPR004776">
    <property type="entry name" value="Mem_transp_PIN-like"/>
</dbReference>
<evidence type="ECO:0000256" key="7">
    <source>
        <dbReference type="SAM" id="Phobius"/>
    </source>
</evidence>
<keyword evidence="6 7" id="KW-0472">Membrane</keyword>